<dbReference type="InterPro" id="IPR000214">
    <property type="entry name" value="Znf_DNA_glyclase/AP_lyase"/>
</dbReference>
<sequence>MPELPEVETVRRGLNQLTLNQEITGGDVLLDRTIAYPFSAADFIHGIKGSSIAAWYRRGKYLLAQLSPSCTEEDKGTRGQGNKGTRGQGNKGTRGQGVKGTRGQGDNKTIFVASPLHSTGAGWLGVHLRMTGQLLWLHRDEPLHKHTRVRLFFGNQQELRFVDQRTFGQMWWVPPEVAIESVITGLAKLAVDPFSPEFTVEYLAQKLQNRRRPTKTALLDQSVVAGLGNIYADEALFKSGILPETLCTNLQREQIERLRIAIIQVLEASIEAGGTTFSNFLNVKGINGNYGGVALVYNRTGEPCRVCSSLIQRTRLAGRSSHFCPQCQH</sequence>
<comment type="catalytic activity">
    <reaction evidence="14 16">
        <text>2'-deoxyribonucleotide-(2'-deoxyribose 5'-phosphate)-2'-deoxyribonucleotide-DNA = a 3'-end 2'-deoxyribonucleotide-(2,3-dehydro-2,3-deoxyribose 5'-phosphate)-DNA + a 5'-end 5'-phospho-2'-deoxyribonucleoside-DNA + H(+)</text>
        <dbReference type="Rhea" id="RHEA:66592"/>
        <dbReference type="Rhea" id="RHEA-COMP:13180"/>
        <dbReference type="Rhea" id="RHEA-COMP:16897"/>
        <dbReference type="Rhea" id="RHEA-COMP:17067"/>
        <dbReference type="ChEBI" id="CHEBI:15378"/>
        <dbReference type="ChEBI" id="CHEBI:136412"/>
        <dbReference type="ChEBI" id="CHEBI:157695"/>
        <dbReference type="ChEBI" id="CHEBI:167181"/>
        <dbReference type="EC" id="4.2.99.18"/>
    </reaction>
</comment>
<evidence type="ECO:0000313" key="20">
    <source>
        <dbReference type="EMBL" id="MBW4560175.1"/>
    </source>
</evidence>
<dbReference type="NCBIfam" id="NF010551">
    <property type="entry name" value="PRK13945.1"/>
    <property type="match status" value="1"/>
</dbReference>
<evidence type="ECO:0000256" key="11">
    <source>
        <dbReference type="ARBA" id="ARBA00023239"/>
    </source>
</evidence>
<comment type="function">
    <text evidence="16">Involved in base excision repair of DNA damaged by oxidation or by mutagenic agents. Acts as DNA glycosylase that recognizes and removes damaged bases. Has a preference for oxidized purines, such as 7,8-dihydro-8-oxoguanine (8-oxoG). Has AP (apurinic/apyrimidinic) lyase activity and introduces nicks in the DNA strand. Cleaves the DNA backbone by beta-delta elimination to generate a single-strand break at the site of the removed base with both 3'- and 5'-phosphates.</text>
</comment>
<dbReference type="SMART" id="SM00898">
    <property type="entry name" value="Fapy_DNA_glyco"/>
    <property type="match status" value="1"/>
</dbReference>
<evidence type="ECO:0000256" key="3">
    <source>
        <dbReference type="ARBA" id="ARBA00011245"/>
    </source>
</evidence>
<comment type="catalytic activity">
    <reaction evidence="1 16">
        <text>Hydrolysis of DNA containing ring-opened 7-methylguanine residues, releasing 2,6-diamino-4-hydroxy-5-(N-methyl)formamidopyrimidine.</text>
        <dbReference type="EC" id="3.2.2.23"/>
    </reaction>
</comment>
<dbReference type="GO" id="GO:0008270">
    <property type="term" value="F:zinc ion binding"/>
    <property type="evidence" value="ECO:0007669"/>
    <property type="project" value="UniProtKB-UniRule"/>
</dbReference>
<protein>
    <recommendedName>
        <fullName evidence="16">Formamidopyrimidine-DNA glycosylase</fullName>
        <shortName evidence="16">Fapy-DNA glycosylase</shortName>
        <ecNumber evidence="16">3.2.2.23</ecNumber>
    </recommendedName>
    <alternativeName>
        <fullName evidence="16">DNA-(apurinic or apyrimidinic site) lyase MutM</fullName>
        <shortName evidence="16">AP lyase MutM</shortName>
        <ecNumber evidence="16">4.2.99.18</ecNumber>
    </alternativeName>
</protein>
<dbReference type="Gene3D" id="1.10.8.50">
    <property type="match status" value="1"/>
</dbReference>
<dbReference type="Pfam" id="PF06827">
    <property type="entry name" value="zf-FPG_IleRS"/>
    <property type="match status" value="1"/>
</dbReference>
<dbReference type="InterPro" id="IPR035937">
    <property type="entry name" value="FPG_N"/>
</dbReference>
<feature type="binding site" evidence="16">
    <location>
        <position position="165"/>
    </location>
    <ligand>
        <name>DNA</name>
        <dbReference type="ChEBI" id="CHEBI:16991"/>
    </ligand>
</feature>
<evidence type="ECO:0000256" key="10">
    <source>
        <dbReference type="ARBA" id="ARBA00023204"/>
    </source>
</evidence>
<dbReference type="SMART" id="SM01232">
    <property type="entry name" value="H2TH"/>
    <property type="match status" value="1"/>
</dbReference>
<keyword evidence="12 16" id="KW-0511">Multifunctional enzyme</keyword>
<dbReference type="EC" id="4.2.99.18" evidence="16"/>
<dbReference type="Gene3D" id="3.20.190.10">
    <property type="entry name" value="MutM-like, N-terminal"/>
    <property type="match status" value="1"/>
</dbReference>
<keyword evidence="6 16" id="KW-0863">Zinc-finger</keyword>
<dbReference type="NCBIfam" id="NF002211">
    <property type="entry name" value="PRK01103.1"/>
    <property type="match status" value="1"/>
</dbReference>
<dbReference type="EC" id="3.2.2.23" evidence="16"/>
<dbReference type="CDD" id="cd08966">
    <property type="entry name" value="EcFpg-like_N"/>
    <property type="match status" value="1"/>
</dbReference>
<evidence type="ECO:0000256" key="8">
    <source>
        <dbReference type="ARBA" id="ARBA00022833"/>
    </source>
</evidence>
<dbReference type="PROSITE" id="PS51068">
    <property type="entry name" value="FPG_CAT"/>
    <property type="match status" value="1"/>
</dbReference>
<dbReference type="GO" id="GO:0003690">
    <property type="term" value="F:double-stranded DNA binding"/>
    <property type="evidence" value="ECO:0007669"/>
    <property type="project" value="UniProtKB-ARBA"/>
</dbReference>
<feature type="active site" description="Proton donor; for delta-elimination activity" evidence="16">
    <location>
        <position position="319"/>
    </location>
</feature>
<evidence type="ECO:0000256" key="16">
    <source>
        <dbReference type="HAMAP-Rule" id="MF_00103"/>
    </source>
</evidence>
<dbReference type="FunFam" id="1.10.8.50:FF:000003">
    <property type="entry name" value="Formamidopyrimidine-DNA glycosylase"/>
    <property type="match status" value="1"/>
</dbReference>
<keyword evidence="9 16" id="KW-0238">DNA-binding</keyword>
<dbReference type="Proteomes" id="UP000715781">
    <property type="component" value="Unassembled WGS sequence"/>
</dbReference>
<dbReference type="InterPro" id="IPR020629">
    <property type="entry name" value="FPG_Glyclase"/>
</dbReference>
<dbReference type="PROSITE" id="PS51066">
    <property type="entry name" value="ZF_FPG_2"/>
    <property type="match status" value="1"/>
</dbReference>
<evidence type="ECO:0000259" key="18">
    <source>
        <dbReference type="PROSITE" id="PS51066"/>
    </source>
</evidence>
<proteinExistence type="inferred from homology"/>
<reference evidence="20" key="1">
    <citation type="submission" date="2021-05" db="EMBL/GenBank/DDBJ databases">
        <authorList>
            <person name="Pietrasiak N."/>
            <person name="Ward R."/>
            <person name="Stajich J.E."/>
            <person name="Kurbessoian T."/>
        </authorList>
    </citation>
    <scope>NUCLEOTIDE SEQUENCE</scope>
    <source>
        <strain evidence="20">JT2-VF2</strain>
    </source>
</reference>
<reference evidence="20" key="2">
    <citation type="journal article" date="2022" name="Microbiol. Resour. Announc.">
        <title>Metagenome Sequencing to Explore Phylogenomics of Terrestrial Cyanobacteria.</title>
        <authorList>
            <person name="Ward R.D."/>
            <person name="Stajich J.E."/>
            <person name="Johansen J.R."/>
            <person name="Huntemann M."/>
            <person name="Clum A."/>
            <person name="Foster B."/>
            <person name="Foster B."/>
            <person name="Roux S."/>
            <person name="Palaniappan K."/>
            <person name="Varghese N."/>
            <person name="Mukherjee S."/>
            <person name="Reddy T.B.K."/>
            <person name="Daum C."/>
            <person name="Copeland A."/>
            <person name="Chen I.A."/>
            <person name="Ivanova N.N."/>
            <person name="Kyrpides N.C."/>
            <person name="Shapiro N."/>
            <person name="Eloe-Fadrosh E.A."/>
            <person name="Pietrasiak N."/>
        </authorList>
    </citation>
    <scope>NUCLEOTIDE SEQUENCE</scope>
    <source>
        <strain evidence="20">JT2-VF2</strain>
    </source>
</reference>
<dbReference type="SUPFAM" id="SSF57716">
    <property type="entry name" value="Glucocorticoid receptor-like (DNA-binding domain)"/>
    <property type="match status" value="1"/>
</dbReference>
<comment type="subunit">
    <text evidence="3 16">Monomer.</text>
</comment>
<evidence type="ECO:0000256" key="7">
    <source>
        <dbReference type="ARBA" id="ARBA00022801"/>
    </source>
</evidence>
<dbReference type="PROSITE" id="PS01242">
    <property type="entry name" value="ZF_FPG_1"/>
    <property type="match status" value="1"/>
</dbReference>
<feature type="domain" description="Formamidopyrimidine-DNA glycosylase catalytic" evidence="19">
    <location>
        <begin position="2"/>
        <end position="168"/>
    </location>
</feature>
<keyword evidence="10 16" id="KW-0234">DNA repair</keyword>
<dbReference type="GO" id="GO:0006284">
    <property type="term" value="P:base-excision repair"/>
    <property type="evidence" value="ECO:0007669"/>
    <property type="project" value="InterPro"/>
</dbReference>
<feature type="active site" description="Proton donor" evidence="16">
    <location>
        <position position="3"/>
    </location>
</feature>
<dbReference type="EMBL" id="JAHHHN010000001">
    <property type="protein sequence ID" value="MBW4560175.1"/>
    <property type="molecule type" value="Genomic_DNA"/>
</dbReference>
<keyword evidence="13 16" id="KW-0326">Glycosidase</keyword>
<comment type="function">
    <text evidence="15">Involved in base excision repair of DNA damaged by oxidation or by mutagenic agents. Acts as a DNA glycosylase that recognizes and removes damaged bases. Has a preference for oxidized purines, such as 7,8-dihydro-8-oxoguanine (8-oxoG). Has AP (apurinic/apyrimidinic) lyase activity and introduces nicks in the DNA strand. Cleaves the DNA backbone by beta-delta elimination to generate a single-strand break at the site of the removed base with both 3'- and 5'-phosphates.</text>
</comment>
<keyword evidence="4 16" id="KW-0479">Metal-binding</keyword>
<dbReference type="InterPro" id="IPR010979">
    <property type="entry name" value="Ribosomal_uS13-like_H2TH"/>
</dbReference>
<evidence type="ECO:0000259" key="19">
    <source>
        <dbReference type="PROSITE" id="PS51068"/>
    </source>
</evidence>
<feature type="active site" description="Schiff-base intermediate with DNA" evidence="16">
    <location>
        <position position="2"/>
    </location>
</feature>
<keyword evidence="5 16" id="KW-0227">DNA damage</keyword>
<dbReference type="AlphaFoldDB" id="A0A951PW45"/>
<dbReference type="PANTHER" id="PTHR22993:SF9">
    <property type="entry name" value="FORMAMIDOPYRIMIDINE-DNA GLYCOSYLASE"/>
    <property type="match status" value="1"/>
</dbReference>
<feature type="domain" description="FPG-type" evidence="18">
    <location>
        <begin position="295"/>
        <end position="329"/>
    </location>
</feature>
<evidence type="ECO:0000256" key="14">
    <source>
        <dbReference type="ARBA" id="ARBA00044632"/>
    </source>
</evidence>
<dbReference type="PANTHER" id="PTHR22993">
    <property type="entry name" value="FORMAMIDOPYRIMIDINE-DNA GLYCOSYLASE"/>
    <property type="match status" value="1"/>
</dbReference>
<organism evidence="20 21">
    <name type="scientific">Mojavia pulchra JT2-VF2</name>
    <dbReference type="NCBI Taxonomy" id="287848"/>
    <lineage>
        <taxon>Bacteria</taxon>
        <taxon>Bacillati</taxon>
        <taxon>Cyanobacteriota</taxon>
        <taxon>Cyanophyceae</taxon>
        <taxon>Nostocales</taxon>
        <taxon>Nostocaceae</taxon>
    </lineage>
</organism>
<evidence type="ECO:0000256" key="13">
    <source>
        <dbReference type="ARBA" id="ARBA00023295"/>
    </source>
</evidence>
<evidence type="ECO:0000256" key="6">
    <source>
        <dbReference type="ARBA" id="ARBA00022771"/>
    </source>
</evidence>
<feature type="binding site" evidence="16">
    <location>
        <position position="146"/>
    </location>
    <ligand>
        <name>DNA</name>
        <dbReference type="ChEBI" id="CHEBI:16991"/>
    </ligand>
</feature>
<dbReference type="InterPro" id="IPR010663">
    <property type="entry name" value="Znf_FPG/IleRS"/>
</dbReference>
<feature type="binding site" evidence="16">
    <location>
        <position position="210"/>
    </location>
    <ligand>
        <name>DNA</name>
        <dbReference type="ChEBI" id="CHEBI:16991"/>
    </ligand>
</feature>
<evidence type="ECO:0000256" key="15">
    <source>
        <dbReference type="ARBA" id="ARBA00060177"/>
    </source>
</evidence>
<feature type="region of interest" description="Disordered" evidence="17">
    <location>
        <begin position="70"/>
        <end position="105"/>
    </location>
</feature>
<comment type="cofactor">
    <cofactor evidence="16">
        <name>Zn(2+)</name>
        <dbReference type="ChEBI" id="CHEBI:29105"/>
    </cofactor>
    <text evidence="16">Binds 1 zinc ion per subunit.</text>
</comment>
<evidence type="ECO:0000313" key="21">
    <source>
        <dbReference type="Proteomes" id="UP000715781"/>
    </source>
</evidence>
<dbReference type="GO" id="GO:0003684">
    <property type="term" value="F:damaged DNA binding"/>
    <property type="evidence" value="ECO:0007669"/>
    <property type="project" value="InterPro"/>
</dbReference>
<dbReference type="GO" id="GO:0034039">
    <property type="term" value="F:8-oxo-7,8-dihydroguanine DNA N-glycosylase activity"/>
    <property type="evidence" value="ECO:0007669"/>
    <property type="project" value="TreeGrafter"/>
</dbReference>
<feature type="compositionally biased region" description="Gly residues" evidence="17">
    <location>
        <begin position="78"/>
        <end position="103"/>
    </location>
</feature>
<evidence type="ECO:0000256" key="4">
    <source>
        <dbReference type="ARBA" id="ARBA00022723"/>
    </source>
</evidence>
<comment type="similarity">
    <text evidence="2 16">Belongs to the FPG family.</text>
</comment>
<dbReference type="Pfam" id="PF01149">
    <property type="entry name" value="Fapy_DNA_glyco"/>
    <property type="match status" value="1"/>
</dbReference>
<dbReference type="GO" id="GO:0140078">
    <property type="term" value="F:class I DNA-(apurinic or apyrimidinic site) endonuclease activity"/>
    <property type="evidence" value="ECO:0007669"/>
    <property type="project" value="UniProtKB-EC"/>
</dbReference>
<evidence type="ECO:0000256" key="5">
    <source>
        <dbReference type="ARBA" id="ARBA00022763"/>
    </source>
</evidence>
<evidence type="ECO:0000256" key="9">
    <source>
        <dbReference type="ARBA" id="ARBA00023125"/>
    </source>
</evidence>
<dbReference type="HAMAP" id="MF_00103">
    <property type="entry name" value="Fapy_DNA_glycosyl"/>
    <property type="match status" value="1"/>
</dbReference>
<feature type="active site" description="Proton donor; for beta-elimination activity" evidence="16">
    <location>
        <position position="60"/>
    </location>
</feature>
<dbReference type="Pfam" id="PF06831">
    <property type="entry name" value="H2TH"/>
    <property type="match status" value="1"/>
</dbReference>
<name>A0A951PW45_9NOST</name>
<keyword evidence="8 16" id="KW-0862">Zinc</keyword>
<dbReference type="InterPro" id="IPR015886">
    <property type="entry name" value="H2TH_FPG"/>
</dbReference>
<evidence type="ECO:0000256" key="1">
    <source>
        <dbReference type="ARBA" id="ARBA00001668"/>
    </source>
</evidence>
<accession>A0A951PW45</accession>
<evidence type="ECO:0000256" key="12">
    <source>
        <dbReference type="ARBA" id="ARBA00023268"/>
    </source>
</evidence>
<comment type="caution">
    <text evidence="20">The sequence shown here is derived from an EMBL/GenBank/DDBJ whole genome shotgun (WGS) entry which is preliminary data.</text>
</comment>
<dbReference type="SUPFAM" id="SSF46946">
    <property type="entry name" value="S13-like H2TH domain"/>
    <property type="match status" value="1"/>
</dbReference>
<evidence type="ECO:0000256" key="17">
    <source>
        <dbReference type="SAM" id="MobiDB-lite"/>
    </source>
</evidence>
<gene>
    <name evidence="16" type="primary">mutM</name>
    <name evidence="16" type="synonym">fpg</name>
    <name evidence="20" type="ORF">KME32_03290</name>
</gene>
<keyword evidence="11 16" id="KW-0456">Lyase</keyword>
<dbReference type="InterPro" id="IPR015887">
    <property type="entry name" value="DNA_glyclase_Znf_dom_DNA_BS"/>
</dbReference>
<dbReference type="InterPro" id="IPR012319">
    <property type="entry name" value="FPG_cat"/>
</dbReference>
<dbReference type="SUPFAM" id="SSF81624">
    <property type="entry name" value="N-terminal domain of MutM-like DNA repair proteins"/>
    <property type="match status" value="1"/>
</dbReference>
<keyword evidence="7 16" id="KW-0378">Hydrolase</keyword>
<dbReference type="NCBIfam" id="TIGR00577">
    <property type="entry name" value="fpg"/>
    <property type="match status" value="1"/>
</dbReference>
<evidence type="ECO:0000256" key="2">
    <source>
        <dbReference type="ARBA" id="ARBA00009409"/>
    </source>
</evidence>